<dbReference type="PROSITE" id="PS51755">
    <property type="entry name" value="OMPR_PHOB"/>
    <property type="match status" value="1"/>
</dbReference>
<keyword evidence="6" id="KW-0804">Transcription</keyword>
<dbReference type="InterPro" id="IPR039420">
    <property type="entry name" value="WalR-like"/>
</dbReference>
<evidence type="ECO:0000256" key="3">
    <source>
        <dbReference type="ARBA" id="ARBA00023012"/>
    </source>
</evidence>
<feature type="DNA-binding region" description="OmpR/PhoB-type" evidence="9">
    <location>
        <begin position="131"/>
        <end position="230"/>
    </location>
</feature>
<evidence type="ECO:0000256" key="6">
    <source>
        <dbReference type="ARBA" id="ARBA00023163"/>
    </source>
</evidence>
<dbReference type="InterPro" id="IPR016032">
    <property type="entry name" value="Sig_transdc_resp-reg_C-effctor"/>
</dbReference>
<dbReference type="FunFam" id="3.40.50.2300:FF:000001">
    <property type="entry name" value="DNA-binding response regulator PhoB"/>
    <property type="match status" value="1"/>
</dbReference>
<evidence type="ECO:0000256" key="9">
    <source>
        <dbReference type="PROSITE-ProRule" id="PRU01091"/>
    </source>
</evidence>
<dbReference type="GO" id="GO:0000156">
    <property type="term" value="F:phosphorelay response regulator activity"/>
    <property type="evidence" value="ECO:0007669"/>
    <property type="project" value="TreeGrafter"/>
</dbReference>
<sequence>MNKYKIMVVDDEQDILDLLEKALTIEGFHNIIKVTTGLNAVDFCKKEQPDIIILDVMLPDLDGYEVCRQIRQFSHCPILFLSSKNDEVDKILGLAVGGDDYVTKPFSPKEIAYRVKAQLRRAEYKQSPVQAQLIKIGAITIDPDGCRIMKDNREIGLTAREFEILHYLAQNTGRVISRERLYETVWGEDSFGCDNTIMVHIRHLREKLESDPAAPEYIITMKGLGYKLVNPYEKQTKI</sequence>
<name>A0AB73T3B9_9FIRM</name>
<keyword evidence="3" id="KW-0902">Two-component regulatory system</keyword>
<dbReference type="GO" id="GO:0000976">
    <property type="term" value="F:transcription cis-regulatory region binding"/>
    <property type="evidence" value="ECO:0007669"/>
    <property type="project" value="TreeGrafter"/>
</dbReference>
<dbReference type="AlphaFoldDB" id="A0AB73T3B9"/>
<dbReference type="InterPro" id="IPR001789">
    <property type="entry name" value="Sig_transdc_resp-reg_receiver"/>
</dbReference>
<evidence type="ECO:0000256" key="8">
    <source>
        <dbReference type="PROSITE-ProRule" id="PRU00169"/>
    </source>
</evidence>
<dbReference type="PROSITE" id="PS50110">
    <property type="entry name" value="RESPONSE_REGULATORY"/>
    <property type="match status" value="1"/>
</dbReference>
<dbReference type="CDD" id="cd17574">
    <property type="entry name" value="REC_OmpR"/>
    <property type="match status" value="1"/>
</dbReference>
<comment type="caution">
    <text evidence="12">The sequence shown here is derived from an EMBL/GenBank/DDBJ whole genome shotgun (WGS) entry which is preliminary data.</text>
</comment>
<evidence type="ECO:0000256" key="7">
    <source>
        <dbReference type="ARBA" id="ARBA00024867"/>
    </source>
</evidence>
<dbReference type="RefSeq" id="WP_109627056.1">
    <property type="nucleotide sequence ID" value="NZ_JANKBI010000024.1"/>
</dbReference>
<dbReference type="PANTHER" id="PTHR48111:SF52">
    <property type="entry name" value="TRANSCRIPTIONAL REGULATORY PROTEIN YVRH"/>
    <property type="match status" value="1"/>
</dbReference>
<dbReference type="SUPFAM" id="SSF46894">
    <property type="entry name" value="C-terminal effector domain of the bipartite response regulators"/>
    <property type="match status" value="1"/>
</dbReference>
<dbReference type="Pfam" id="PF00072">
    <property type="entry name" value="Response_reg"/>
    <property type="match status" value="1"/>
</dbReference>
<evidence type="ECO:0000259" key="11">
    <source>
        <dbReference type="PROSITE" id="PS51755"/>
    </source>
</evidence>
<keyword evidence="2 8" id="KW-0597">Phosphoprotein</keyword>
<dbReference type="Proteomes" id="UP000245412">
    <property type="component" value="Unassembled WGS sequence"/>
</dbReference>
<proteinExistence type="predicted"/>
<evidence type="ECO:0000313" key="13">
    <source>
        <dbReference type="Proteomes" id="UP000245412"/>
    </source>
</evidence>
<dbReference type="PANTHER" id="PTHR48111">
    <property type="entry name" value="REGULATOR OF RPOS"/>
    <property type="match status" value="1"/>
</dbReference>
<dbReference type="SMART" id="SM00448">
    <property type="entry name" value="REC"/>
    <property type="match status" value="1"/>
</dbReference>
<accession>A0AB73T3B9</accession>
<evidence type="ECO:0000256" key="1">
    <source>
        <dbReference type="ARBA" id="ARBA00018672"/>
    </source>
</evidence>
<keyword evidence="5 9" id="KW-0238">DNA-binding</keyword>
<feature type="domain" description="Response regulatory" evidence="10">
    <location>
        <begin position="5"/>
        <end position="119"/>
    </location>
</feature>
<dbReference type="InterPro" id="IPR036388">
    <property type="entry name" value="WH-like_DNA-bd_sf"/>
</dbReference>
<dbReference type="SMART" id="SM00862">
    <property type="entry name" value="Trans_reg_C"/>
    <property type="match status" value="1"/>
</dbReference>
<keyword evidence="4" id="KW-0805">Transcription regulation</keyword>
<dbReference type="CDD" id="cd00383">
    <property type="entry name" value="trans_reg_C"/>
    <property type="match status" value="1"/>
</dbReference>
<reference evidence="12 13" key="1">
    <citation type="submission" date="2018-05" db="EMBL/GenBank/DDBJ databases">
        <authorList>
            <person name="Goeker M."/>
            <person name="Huntemann M."/>
            <person name="Clum A."/>
            <person name="Pillay M."/>
            <person name="Palaniappan K."/>
            <person name="Varghese N."/>
            <person name="Mikhailova N."/>
            <person name="Stamatis D."/>
            <person name="Reddy T."/>
            <person name="Daum C."/>
            <person name="Shapiro N."/>
            <person name="Ivanova N."/>
            <person name="Kyrpides N."/>
            <person name="Woyke T."/>
        </authorList>
    </citation>
    <scope>NUCLEOTIDE SEQUENCE [LARGE SCALE GENOMIC DNA]</scope>
    <source>
        <strain evidence="12 13">DSM 26524</strain>
    </source>
</reference>
<evidence type="ECO:0000313" key="12">
    <source>
        <dbReference type="EMBL" id="PWJ75192.1"/>
    </source>
</evidence>
<dbReference type="GO" id="GO:0032993">
    <property type="term" value="C:protein-DNA complex"/>
    <property type="evidence" value="ECO:0007669"/>
    <property type="project" value="TreeGrafter"/>
</dbReference>
<feature type="domain" description="OmpR/PhoB-type" evidence="11">
    <location>
        <begin position="131"/>
        <end position="230"/>
    </location>
</feature>
<evidence type="ECO:0000259" key="10">
    <source>
        <dbReference type="PROSITE" id="PS50110"/>
    </source>
</evidence>
<evidence type="ECO:0000256" key="4">
    <source>
        <dbReference type="ARBA" id="ARBA00023015"/>
    </source>
</evidence>
<protein>
    <recommendedName>
        <fullName evidence="1">Stage 0 sporulation protein A homolog</fullName>
    </recommendedName>
</protein>
<evidence type="ECO:0000256" key="2">
    <source>
        <dbReference type="ARBA" id="ARBA00022553"/>
    </source>
</evidence>
<dbReference type="FunFam" id="1.10.10.10:FF:000018">
    <property type="entry name" value="DNA-binding response regulator ResD"/>
    <property type="match status" value="1"/>
</dbReference>
<feature type="modified residue" description="4-aspartylphosphate" evidence="8">
    <location>
        <position position="55"/>
    </location>
</feature>
<dbReference type="GO" id="GO:0006355">
    <property type="term" value="P:regulation of DNA-templated transcription"/>
    <property type="evidence" value="ECO:0007669"/>
    <property type="project" value="InterPro"/>
</dbReference>
<dbReference type="SUPFAM" id="SSF52172">
    <property type="entry name" value="CheY-like"/>
    <property type="match status" value="1"/>
</dbReference>
<dbReference type="InterPro" id="IPR011006">
    <property type="entry name" value="CheY-like_superfamily"/>
</dbReference>
<gene>
    <name evidence="12" type="ORF">C7383_107199</name>
</gene>
<dbReference type="Pfam" id="PF00486">
    <property type="entry name" value="Trans_reg_C"/>
    <property type="match status" value="1"/>
</dbReference>
<evidence type="ECO:0000256" key="5">
    <source>
        <dbReference type="ARBA" id="ARBA00023125"/>
    </source>
</evidence>
<dbReference type="InterPro" id="IPR001867">
    <property type="entry name" value="OmpR/PhoB-type_DNA-bd"/>
</dbReference>
<keyword evidence="13" id="KW-1185">Reference proteome</keyword>
<comment type="function">
    <text evidence="7">May play the central regulatory role in sporulation. It may be an element of the effector pathway responsible for the activation of sporulation genes in response to nutritional stress. Spo0A may act in concert with spo0H (a sigma factor) to control the expression of some genes that are critical to the sporulation process.</text>
</comment>
<dbReference type="Gene3D" id="6.10.250.690">
    <property type="match status" value="1"/>
</dbReference>
<dbReference type="Gene3D" id="1.10.10.10">
    <property type="entry name" value="Winged helix-like DNA-binding domain superfamily/Winged helix DNA-binding domain"/>
    <property type="match status" value="1"/>
</dbReference>
<dbReference type="GO" id="GO:0005829">
    <property type="term" value="C:cytosol"/>
    <property type="evidence" value="ECO:0007669"/>
    <property type="project" value="TreeGrafter"/>
</dbReference>
<organism evidence="12 13">
    <name type="scientific">Murimonas intestini</name>
    <dbReference type="NCBI Taxonomy" id="1337051"/>
    <lineage>
        <taxon>Bacteria</taxon>
        <taxon>Bacillati</taxon>
        <taxon>Bacillota</taxon>
        <taxon>Clostridia</taxon>
        <taxon>Lachnospirales</taxon>
        <taxon>Lachnospiraceae</taxon>
        <taxon>Murimonas</taxon>
    </lineage>
</organism>
<dbReference type="EMBL" id="QGGY01000007">
    <property type="protein sequence ID" value="PWJ75192.1"/>
    <property type="molecule type" value="Genomic_DNA"/>
</dbReference>
<dbReference type="Gene3D" id="3.40.50.2300">
    <property type="match status" value="1"/>
</dbReference>